<dbReference type="Proteomes" id="UP000789739">
    <property type="component" value="Unassembled WGS sequence"/>
</dbReference>
<dbReference type="AlphaFoldDB" id="A0A9N9C6G6"/>
<organism evidence="1 2">
    <name type="scientific">Paraglomus brasilianum</name>
    <dbReference type="NCBI Taxonomy" id="144538"/>
    <lineage>
        <taxon>Eukaryota</taxon>
        <taxon>Fungi</taxon>
        <taxon>Fungi incertae sedis</taxon>
        <taxon>Mucoromycota</taxon>
        <taxon>Glomeromycotina</taxon>
        <taxon>Glomeromycetes</taxon>
        <taxon>Paraglomerales</taxon>
        <taxon>Paraglomeraceae</taxon>
        <taxon>Paraglomus</taxon>
    </lineage>
</organism>
<keyword evidence="2" id="KW-1185">Reference proteome</keyword>
<name>A0A9N9C6G6_9GLOM</name>
<evidence type="ECO:0000313" key="2">
    <source>
        <dbReference type="Proteomes" id="UP000789739"/>
    </source>
</evidence>
<sequence length="59" mass="6245">MPPMSSGYGGASVDEPCYVLYSMASSPGSWHCMSVEVIEMAVYTILLNPNSLLGLSTSI</sequence>
<evidence type="ECO:0000313" key="1">
    <source>
        <dbReference type="EMBL" id="CAG8588156.1"/>
    </source>
</evidence>
<proteinExistence type="predicted"/>
<protein>
    <submittedName>
        <fullName evidence="1">539_t:CDS:1</fullName>
    </submittedName>
</protein>
<reference evidence="1" key="1">
    <citation type="submission" date="2021-06" db="EMBL/GenBank/DDBJ databases">
        <authorList>
            <person name="Kallberg Y."/>
            <person name="Tangrot J."/>
            <person name="Rosling A."/>
        </authorList>
    </citation>
    <scope>NUCLEOTIDE SEQUENCE</scope>
    <source>
        <strain evidence="1">BR232B</strain>
    </source>
</reference>
<comment type="caution">
    <text evidence="1">The sequence shown here is derived from an EMBL/GenBank/DDBJ whole genome shotgun (WGS) entry which is preliminary data.</text>
</comment>
<gene>
    <name evidence="1" type="ORF">PBRASI_LOCUS6981</name>
</gene>
<accession>A0A9N9C6G6</accession>
<dbReference type="EMBL" id="CAJVPI010001002">
    <property type="protein sequence ID" value="CAG8588156.1"/>
    <property type="molecule type" value="Genomic_DNA"/>
</dbReference>